<keyword evidence="2" id="KW-1133">Transmembrane helix</keyword>
<feature type="transmembrane region" description="Helical" evidence="2">
    <location>
        <begin position="20"/>
        <end position="44"/>
    </location>
</feature>
<dbReference type="PROSITE" id="PS50005">
    <property type="entry name" value="TPR"/>
    <property type="match status" value="1"/>
</dbReference>
<sequence>MPCPQPQPQSSEAPNRQPEYYSTSTLKFCVVSLLTLGLFSYYWCYKNWQAIEKTQRPGILPKLRGVFAPFFSHSLLKTIQRSATNAQVKAAIYPFVGFCIYFFTPFLTRVLNLYELVALLSFIGLIPANIALAKINAKNYPKQGVDRRFTAWNAAFATLCTPMLILTIVASTATMRNYEQALKAHEFGQNEKAAQHYQLALEQVQDSLFAWPLEINIRAAYGEHLLSQVEQKPELLWEAREQYNEALSLNELDRFQILALFDVGYLWSALAKTYQLEAAYTDNVDVYYDALQNAFYAQDKAATEFEAEQQWRSLNASYYSLGEIAEWYGDYEEAIRWLEKAVELDKRHGFEDDLIVDSQYLERLRAALAESLVNSDRGSEG</sequence>
<keyword evidence="4" id="KW-1185">Reference proteome</keyword>
<dbReference type="Gene3D" id="1.25.40.10">
    <property type="entry name" value="Tetratricopeptide repeat domain"/>
    <property type="match status" value="1"/>
</dbReference>
<dbReference type="EMBL" id="BSPO01000002">
    <property type="protein sequence ID" value="GLS83262.1"/>
    <property type="molecule type" value="Genomic_DNA"/>
</dbReference>
<evidence type="ECO:0000256" key="2">
    <source>
        <dbReference type="SAM" id="Phobius"/>
    </source>
</evidence>
<evidence type="ECO:0008006" key="5">
    <source>
        <dbReference type="Google" id="ProtNLM"/>
    </source>
</evidence>
<dbReference type="InterPro" id="IPR011990">
    <property type="entry name" value="TPR-like_helical_dom_sf"/>
</dbReference>
<accession>A0AA37TS29</accession>
<feature type="transmembrane region" description="Helical" evidence="2">
    <location>
        <begin position="154"/>
        <end position="173"/>
    </location>
</feature>
<dbReference type="InterPro" id="IPR019734">
    <property type="entry name" value="TPR_rpt"/>
</dbReference>
<evidence type="ECO:0000313" key="4">
    <source>
        <dbReference type="Proteomes" id="UP001157439"/>
    </source>
</evidence>
<comment type="caution">
    <text evidence="3">The sequence shown here is derived from an EMBL/GenBank/DDBJ whole genome shotgun (WGS) entry which is preliminary data.</text>
</comment>
<gene>
    <name evidence="3" type="ORF">GCM10007894_12390</name>
</gene>
<feature type="repeat" description="TPR" evidence="1">
    <location>
        <begin position="315"/>
        <end position="348"/>
    </location>
</feature>
<dbReference type="RefSeq" id="WP_158220667.1">
    <property type="nucleotide sequence ID" value="NZ_BSPO01000002.1"/>
</dbReference>
<keyword evidence="2" id="KW-0472">Membrane</keyword>
<keyword evidence="1" id="KW-0802">TPR repeat</keyword>
<name>A0AA37TS29_9GAMM</name>
<reference evidence="3 4" key="1">
    <citation type="journal article" date="2014" name="Int. J. Syst. Evol. Microbiol.">
        <title>Complete genome sequence of Corynebacterium casei LMG S-19264T (=DSM 44701T), isolated from a smear-ripened cheese.</title>
        <authorList>
            <consortium name="US DOE Joint Genome Institute (JGI-PGF)"/>
            <person name="Walter F."/>
            <person name="Albersmeier A."/>
            <person name="Kalinowski J."/>
            <person name="Ruckert C."/>
        </authorList>
    </citation>
    <scope>NUCLEOTIDE SEQUENCE [LARGE SCALE GENOMIC DNA]</scope>
    <source>
        <strain evidence="3 4">NBRC 112785</strain>
    </source>
</reference>
<dbReference type="SUPFAM" id="SSF48452">
    <property type="entry name" value="TPR-like"/>
    <property type="match status" value="1"/>
</dbReference>
<keyword evidence="2" id="KW-0812">Transmembrane</keyword>
<dbReference type="Proteomes" id="UP001157439">
    <property type="component" value="Unassembled WGS sequence"/>
</dbReference>
<dbReference type="SMART" id="SM00028">
    <property type="entry name" value="TPR"/>
    <property type="match status" value="2"/>
</dbReference>
<dbReference type="AlphaFoldDB" id="A0AA37TS29"/>
<proteinExistence type="predicted"/>
<feature type="transmembrane region" description="Helical" evidence="2">
    <location>
        <begin position="90"/>
        <end position="107"/>
    </location>
</feature>
<protein>
    <recommendedName>
        <fullName evidence="5">Tetratricopeptide repeat protein</fullName>
    </recommendedName>
</protein>
<organism evidence="3 4">
    <name type="scientific">Paraferrimonas haliotis</name>
    <dbReference type="NCBI Taxonomy" id="2013866"/>
    <lineage>
        <taxon>Bacteria</taxon>
        <taxon>Pseudomonadati</taxon>
        <taxon>Pseudomonadota</taxon>
        <taxon>Gammaproteobacteria</taxon>
        <taxon>Alteromonadales</taxon>
        <taxon>Ferrimonadaceae</taxon>
        <taxon>Paraferrimonas</taxon>
    </lineage>
</organism>
<evidence type="ECO:0000256" key="1">
    <source>
        <dbReference type="PROSITE-ProRule" id="PRU00339"/>
    </source>
</evidence>
<feature type="transmembrane region" description="Helical" evidence="2">
    <location>
        <begin position="113"/>
        <end position="133"/>
    </location>
</feature>
<evidence type="ECO:0000313" key="3">
    <source>
        <dbReference type="EMBL" id="GLS83262.1"/>
    </source>
</evidence>